<dbReference type="EMBL" id="JACYGY010000001">
    <property type="protein sequence ID" value="MBE9464262.1"/>
    <property type="molecule type" value="Genomic_DNA"/>
</dbReference>
<dbReference type="RefSeq" id="WP_194122333.1">
    <property type="nucleotide sequence ID" value="NZ_JACYGY010000001.1"/>
</dbReference>
<name>A0ABR9WFH9_9BACT</name>
<proteinExistence type="predicted"/>
<evidence type="ECO:0000313" key="1">
    <source>
        <dbReference type="EMBL" id="MBE9464262.1"/>
    </source>
</evidence>
<comment type="caution">
    <text evidence="1">The sequence shown here is derived from an EMBL/GenBank/DDBJ whole genome shotgun (WGS) entry which is preliminary data.</text>
</comment>
<sequence length="61" mass="7283">MTQSDIPENGALVRFLRTDEEEWREGEFDGENHLFIEIYSLEPSTHNIEDIREWEYLPEVG</sequence>
<protein>
    <submittedName>
        <fullName evidence="1">Uncharacterized protein</fullName>
    </submittedName>
</protein>
<organism evidence="1 2">
    <name type="scientific">Dyadobacter subterraneus</name>
    <dbReference type="NCBI Taxonomy" id="2773304"/>
    <lineage>
        <taxon>Bacteria</taxon>
        <taxon>Pseudomonadati</taxon>
        <taxon>Bacteroidota</taxon>
        <taxon>Cytophagia</taxon>
        <taxon>Cytophagales</taxon>
        <taxon>Spirosomataceae</taxon>
        <taxon>Dyadobacter</taxon>
    </lineage>
</organism>
<evidence type="ECO:0000313" key="2">
    <source>
        <dbReference type="Proteomes" id="UP000634134"/>
    </source>
</evidence>
<accession>A0ABR9WFH9</accession>
<keyword evidence="2" id="KW-1185">Reference proteome</keyword>
<reference evidence="2" key="1">
    <citation type="submission" date="2023-07" db="EMBL/GenBank/DDBJ databases">
        <title>Dyadobacter sp. nov 'subterranea' isolated from contaminted grondwater.</title>
        <authorList>
            <person name="Szabo I."/>
            <person name="Al-Omari J."/>
            <person name="Szerdahelyi S.G."/>
            <person name="Rado J."/>
        </authorList>
    </citation>
    <scope>NUCLEOTIDE SEQUENCE [LARGE SCALE GENOMIC DNA]</scope>
    <source>
        <strain evidence="2">UP-52</strain>
    </source>
</reference>
<gene>
    <name evidence="1" type="ORF">IEE83_20435</name>
</gene>
<dbReference type="Proteomes" id="UP000634134">
    <property type="component" value="Unassembled WGS sequence"/>
</dbReference>